<dbReference type="EC" id="5.2.1.8" evidence="1"/>
<dbReference type="GO" id="GO:0003755">
    <property type="term" value="F:peptidyl-prolyl cis-trans isomerase activity"/>
    <property type="evidence" value="ECO:0007669"/>
    <property type="project" value="UniProtKB-UniRule"/>
</dbReference>
<dbReference type="InterPro" id="IPR002130">
    <property type="entry name" value="Cyclophilin-type_PPIase_dom"/>
</dbReference>
<dbReference type="PANTHER" id="PTHR47269:SF1">
    <property type="entry name" value="PEPTIDYL-PROLYL CIS-TRANS ISOMERASE CYP21-4"/>
    <property type="match status" value="1"/>
</dbReference>
<feature type="domain" description="PPIase cyclophilin-type" evidence="3">
    <location>
        <begin position="78"/>
        <end position="231"/>
    </location>
</feature>
<accession>A0A1D1XR41</accession>
<name>A0A1D1XR41_9ARAE</name>
<dbReference type="PANTHER" id="PTHR47269">
    <property type="entry name" value="PEPTIDYL-PROLYL CIS-TRANS ISOMERASE CYP21-4"/>
    <property type="match status" value="1"/>
</dbReference>
<evidence type="ECO:0000313" key="4">
    <source>
        <dbReference type="EMBL" id="JAT44859.1"/>
    </source>
</evidence>
<keyword evidence="1 4" id="KW-0413">Isomerase</keyword>
<comment type="catalytic activity">
    <reaction evidence="1">
        <text>[protein]-peptidylproline (omega=180) = [protein]-peptidylproline (omega=0)</text>
        <dbReference type="Rhea" id="RHEA:16237"/>
        <dbReference type="Rhea" id="RHEA-COMP:10747"/>
        <dbReference type="Rhea" id="RHEA-COMP:10748"/>
        <dbReference type="ChEBI" id="CHEBI:83833"/>
        <dbReference type="ChEBI" id="CHEBI:83834"/>
        <dbReference type="EC" id="5.2.1.8"/>
    </reaction>
</comment>
<proteinExistence type="inferred from homology"/>
<evidence type="ECO:0000256" key="1">
    <source>
        <dbReference type="RuleBase" id="RU363019"/>
    </source>
</evidence>
<feature type="transmembrane region" description="Helical" evidence="2">
    <location>
        <begin position="21"/>
        <end position="45"/>
    </location>
</feature>
<comment type="function">
    <text evidence="1">PPIases accelerate the folding of proteins. It catalyzes the cis-trans isomerization of proline imidic peptide bonds in oligopeptides.</text>
</comment>
<dbReference type="CDD" id="cd00317">
    <property type="entry name" value="cyclophilin"/>
    <property type="match status" value="1"/>
</dbReference>
<evidence type="ECO:0000256" key="2">
    <source>
        <dbReference type="SAM" id="Phobius"/>
    </source>
</evidence>
<sequence>MGKIKPQALLQQSKKKKGPARISLSTIITCNLVIFVVVLSLYAAYRHWYKRSQLETNSQESEDFETIGGARRSMKLELTTYAILNTSKGPVTLELYKEAAPEVVDRFLDLCQKGHFKGTHFPRVIKNYVIQVGGSLQPGASEDWIKNRKSDSPLVMSTKHDAFLLATSKVDHDGKDFQLFITTVPIPNLSDRFIVFGRVIKGDDVVQEIEDVDTDENYQPNLPVGIDDINLKQDV</sequence>
<dbReference type="Pfam" id="PF00160">
    <property type="entry name" value="Pro_isomerase"/>
    <property type="match status" value="1"/>
</dbReference>
<dbReference type="EMBL" id="GDJX01023077">
    <property type="protein sequence ID" value="JAT44859.1"/>
    <property type="molecule type" value="Transcribed_RNA"/>
</dbReference>
<dbReference type="PRINTS" id="PR00153">
    <property type="entry name" value="CSAPPISMRASE"/>
</dbReference>
<dbReference type="SUPFAM" id="SSF50891">
    <property type="entry name" value="Cyclophilin-like"/>
    <property type="match status" value="1"/>
</dbReference>
<comment type="similarity">
    <text evidence="1">Belongs to the cyclophilin-type PPIase family.</text>
</comment>
<keyword evidence="1" id="KW-0697">Rotamase</keyword>
<gene>
    <name evidence="4" type="primary">CYP21-3_7</name>
    <name evidence="4" type="ORF">g.71969</name>
</gene>
<dbReference type="Gene3D" id="2.40.100.10">
    <property type="entry name" value="Cyclophilin-like"/>
    <property type="match status" value="1"/>
</dbReference>
<reference evidence="4" key="1">
    <citation type="submission" date="2015-07" db="EMBL/GenBank/DDBJ databases">
        <title>Transcriptome Assembly of Anthurium amnicola.</title>
        <authorList>
            <person name="Suzuki J."/>
        </authorList>
    </citation>
    <scope>NUCLEOTIDE SEQUENCE</scope>
</reference>
<keyword evidence="2" id="KW-0472">Membrane</keyword>
<keyword evidence="2" id="KW-0812">Transmembrane</keyword>
<dbReference type="PROSITE" id="PS50072">
    <property type="entry name" value="CSA_PPIASE_2"/>
    <property type="match status" value="1"/>
</dbReference>
<evidence type="ECO:0000259" key="3">
    <source>
        <dbReference type="PROSITE" id="PS50072"/>
    </source>
</evidence>
<protein>
    <recommendedName>
        <fullName evidence="1">Peptidyl-prolyl cis-trans isomerase</fullName>
        <shortName evidence="1">PPIase</shortName>
        <ecNumber evidence="1">5.2.1.8</ecNumber>
    </recommendedName>
</protein>
<dbReference type="InterPro" id="IPR029000">
    <property type="entry name" value="Cyclophilin-like_dom_sf"/>
</dbReference>
<keyword evidence="2" id="KW-1133">Transmembrane helix</keyword>
<dbReference type="AlphaFoldDB" id="A0A1D1XR41"/>
<organism evidence="4">
    <name type="scientific">Anthurium amnicola</name>
    <dbReference type="NCBI Taxonomy" id="1678845"/>
    <lineage>
        <taxon>Eukaryota</taxon>
        <taxon>Viridiplantae</taxon>
        <taxon>Streptophyta</taxon>
        <taxon>Embryophyta</taxon>
        <taxon>Tracheophyta</taxon>
        <taxon>Spermatophyta</taxon>
        <taxon>Magnoliopsida</taxon>
        <taxon>Liliopsida</taxon>
        <taxon>Araceae</taxon>
        <taxon>Pothoideae</taxon>
        <taxon>Potheae</taxon>
        <taxon>Anthurium</taxon>
    </lineage>
</organism>